<dbReference type="OrthoDB" id="584055at2759"/>
<name>A0A2P5EEY8_TREOI</name>
<feature type="region of interest" description="Disordered" evidence="1">
    <location>
        <begin position="59"/>
        <end position="115"/>
    </location>
</feature>
<evidence type="ECO:0000256" key="1">
    <source>
        <dbReference type="SAM" id="MobiDB-lite"/>
    </source>
</evidence>
<organism evidence="2 3">
    <name type="scientific">Trema orientale</name>
    <name type="common">Charcoal tree</name>
    <name type="synonym">Celtis orientalis</name>
    <dbReference type="NCBI Taxonomy" id="63057"/>
    <lineage>
        <taxon>Eukaryota</taxon>
        <taxon>Viridiplantae</taxon>
        <taxon>Streptophyta</taxon>
        <taxon>Embryophyta</taxon>
        <taxon>Tracheophyta</taxon>
        <taxon>Spermatophyta</taxon>
        <taxon>Magnoliopsida</taxon>
        <taxon>eudicotyledons</taxon>
        <taxon>Gunneridae</taxon>
        <taxon>Pentapetalae</taxon>
        <taxon>rosids</taxon>
        <taxon>fabids</taxon>
        <taxon>Rosales</taxon>
        <taxon>Cannabaceae</taxon>
        <taxon>Trema</taxon>
    </lineage>
</organism>
<dbReference type="Proteomes" id="UP000237000">
    <property type="component" value="Unassembled WGS sequence"/>
</dbReference>
<dbReference type="AlphaFoldDB" id="A0A2P5EEY8"/>
<evidence type="ECO:0000313" key="3">
    <source>
        <dbReference type="Proteomes" id="UP000237000"/>
    </source>
</evidence>
<gene>
    <name evidence="2" type="ORF">TorRG33x02_200920</name>
</gene>
<dbReference type="EMBL" id="JXTC01000168">
    <property type="protein sequence ID" value="PON84082.1"/>
    <property type="molecule type" value="Genomic_DNA"/>
</dbReference>
<accession>A0A2P5EEY8</accession>
<reference evidence="3" key="1">
    <citation type="submission" date="2016-06" db="EMBL/GenBank/DDBJ databases">
        <title>Parallel loss of symbiosis genes in relatives of nitrogen-fixing non-legume Parasponia.</title>
        <authorList>
            <person name="Van Velzen R."/>
            <person name="Holmer R."/>
            <person name="Bu F."/>
            <person name="Rutten L."/>
            <person name="Van Zeijl A."/>
            <person name="Liu W."/>
            <person name="Santuari L."/>
            <person name="Cao Q."/>
            <person name="Sharma T."/>
            <person name="Shen D."/>
            <person name="Roswanjaya Y."/>
            <person name="Wardhani T."/>
            <person name="Kalhor M.S."/>
            <person name="Jansen J."/>
            <person name="Van den Hoogen J."/>
            <person name="Gungor B."/>
            <person name="Hartog M."/>
            <person name="Hontelez J."/>
            <person name="Verver J."/>
            <person name="Yang W.-C."/>
            <person name="Schijlen E."/>
            <person name="Repin R."/>
            <person name="Schilthuizen M."/>
            <person name="Schranz E."/>
            <person name="Heidstra R."/>
            <person name="Miyata K."/>
            <person name="Fedorova E."/>
            <person name="Kohlen W."/>
            <person name="Bisseling T."/>
            <person name="Smit S."/>
            <person name="Geurts R."/>
        </authorList>
    </citation>
    <scope>NUCLEOTIDE SEQUENCE [LARGE SCALE GENOMIC DNA]</scope>
    <source>
        <strain evidence="3">cv. RG33-2</strain>
    </source>
</reference>
<proteinExistence type="predicted"/>
<comment type="caution">
    <text evidence="2">The sequence shown here is derived from an EMBL/GenBank/DDBJ whole genome shotgun (WGS) entry which is preliminary data.</text>
</comment>
<keyword evidence="3" id="KW-1185">Reference proteome</keyword>
<sequence length="278" mass="31539">MVLRLGRLGIMRHLVSGLKSELSSGYQSPLMWVILRCDKLAAATRRLLRAHASPRPVHWREMSKTPLVSPETELRWPRSSPPKTPPLARFSDDSSTVRRRPSASPEKGGWNANKRLLLNSPDPRVPVLGSSSAKVTEWDWVLDTDKWDCPGVILIWYDQEDECYSVQNLHKKAPRNSNSLKRGLERREKCQFLLKLAATICHHCQAHVPPCPVLQRETSRTLLVSLETELRWLRSSPPKTPPPARFSGNSCHPTSAVDTVAMWEFLSPSPTISKWLYS</sequence>
<dbReference type="InParanoid" id="A0A2P5EEY8"/>
<evidence type="ECO:0000313" key="2">
    <source>
        <dbReference type="EMBL" id="PON84082.1"/>
    </source>
</evidence>
<protein>
    <submittedName>
        <fullName evidence="2">Uncharacterized protein</fullName>
    </submittedName>
</protein>